<feature type="compositionally biased region" description="Low complexity" evidence="1">
    <location>
        <begin position="81"/>
        <end position="99"/>
    </location>
</feature>
<keyword evidence="3" id="KW-1185">Reference proteome</keyword>
<reference evidence="2 3" key="1">
    <citation type="submission" date="2023-05" db="EMBL/GenBank/DDBJ databases">
        <title>B98-5 Cell Line De Novo Hybrid Assembly: An Optical Mapping Approach.</title>
        <authorList>
            <person name="Kananen K."/>
            <person name="Auerbach J.A."/>
            <person name="Kautto E."/>
            <person name="Blachly J.S."/>
        </authorList>
    </citation>
    <scope>NUCLEOTIDE SEQUENCE [LARGE SCALE GENOMIC DNA]</scope>
    <source>
        <strain evidence="2">B95-8</strain>
        <tissue evidence="2">Cell line</tissue>
    </source>
</reference>
<gene>
    <name evidence="2" type="ORF">P7K49_038284</name>
</gene>
<feature type="compositionally biased region" description="Pro residues" evidence="1">
    <location>
        <begin position="1"/>
        <end position="17"/>
    </location>
</feature>
<evidence type="ECO:0000256" key="1">
    <source>
        <dbReference type="SAM" id="MobiDB-lite"/>
    </source>
</evidence>
<feature type="compositionally biased region" description="Basic residues" evidence="1">
    <location>
        <begin position="49"/>
        <end position="58"/>
    </location>
</feature>
<accession>A0ABQ9TF10</accession>
<comment type="caution">
    <text evidence="2">The sequence shown here is derived from an EMBL/GenBank/DDBJ whole genome shotgun (WGS) entry which is preliminary data.</text>
</comment>
<feature type="region of interest" description="Disordered" evidence="1">
    <location>
        <begin position="1"/>
        <end position="135"/>
    </location>
</feature>
<evidence type="ECO:0000313" key="3">
    <source>
        <dbReference type="Proteomes" id="UP001266305"/>
    </source>
</evidence>
<dbReference type="EMBL" id="JASSZA010000023">
    <property type="protein sequence ID" value="KAK2083048.1"/>
    <property type="molecule type" value="Genomic_DNA"/>
</dbReference>
<dbReference type="Proteomes" id="UP001266305">
    <property type="component" value="Unassembled WGS sequence"/>
</dbReference>
<organism evidence="2 3">
    <name type="scientific">Saguinus oedipus</name>
    <name type="common">Cotton-top tamarin</name>
    <name type="synonym">Oedipomidas oedipus</name>
    <dbReference type="NCBI Taxonomy" id="9490"/>
    <lineage>
        <taxon>Eukaryota</taxon>
        <taxon>Metazoa</taxon>
        <taxon>Chordata</taxon>
        <taxon>Craniata</taxon>
        <taxon>Vertebrata</taxon>
        <taxon>Euteleostomi</taxon>
        <taxon>Mammalia</taxon>
        <taxon>Eutheria</taxon>
        <taxon>Euarchontoglires</taxon>
        <taxon>Primates</taxon>
        <taxon>Haplorrhini</taxon>
        <taxon>Platyrrhini</taxon>
        <taxon>Cebidae</taxon>
        <taxon>Callitrichinae</taxon>
        <taxon>Saguinus</taxon>
    </lineage>
</organism>
<feature type="compositionally biased region" description="Low complexity" evidence="1">
    <location>
        <begin position="62"/>
        <end position="72"/>
    </location>
</feature>
<protein>
    <submittedName>
        <fullName evidence="2">Uncharacterized protein</fullName>
    </submittedName>
</protein>
<proteinExistence type="predicted"/>
<feature type="non-terminal residue" evidence="2">
    <location>
        <position position="1"/>
    </location>
</feature>
<evidence type="ECO:0000313" key="2">
    <source>
        <dbReference type="EMBL" id="KAK2083048.1"/>
    </source>
</evidence>
<name>A0ABQ9TF10_SAGOE</name>
<sequence>LPPPPAKPSPPFPPPGGLGPGSGGACAAGRTMRAARLAPQSPGLPRSAQRGRVHRRPGGGRAPVPAALRPGRSSGPGGAVPGARWPGRPSGPGPSTRAPTRARCLRAPAWGVPGLPGAGRPLMGRGLQGLRQSEA</sequence>